<name>A0A9N7U166_PLEPL</name>
<keyword evidence="3" id="KW-1185">Reference proteome</keyword>
<proteinExistence type="predicted"/>
<accession>A0A9N7U166</accession>
<comment type="caution">
    <text evidence="2">The sequence shown here is derived from an EMBL/GenBank/DDBJ whole genome shotgun (WGS) entry which is preliminary data.</text>
</comment>
<evidence type="ECO:0000313" key="3">
    <source>
        <dbReference type="Proteomes" id="UP001153269"/>
    </source>
</evidence>
<evidence type="ECO:0000313" key="2">
    <source>
        <dbReference type="EMBL" id="CAB1422949.1"/>
    </source>
</evidence>
<dbReference type="EMBL" id="CADEAL010000624">
    <property type="protein sequence ID" value="CAB1422949.1"/>
    <property type="molecule type" value="Genomic_DNA"/>
</dbReference>
<sequence>MSNCPSVAGQEHPSELCRLHSPKEAVPELGISKSISVKKGTGDGGTKTPMSTSEKLQGSTVEMEQNTIHVARLTPVTALWHKSKGTFCSTIAGLTCRGALGKMSDAWGPF</sequence>
<feature type="compositionally biased region" description="Basic and acidic residues" evidence="1">
    <location>
        <begin position="12"/>
        <end position="26"/>
    </location>
</feature>
<feature type="region of interest" description="Disordered" evidence="1">
    <location>
        <begin position="1"/>
        <end position="60"/>
    </location>
</feature>
<reference evidence="2" key="1">
    <citation type="submission" date="2020-03" db="EMBL/GenBank/DDBJ databases">
        <authorList>
            <person name="Weist P."/>
        </authorList>
    </citation>
    <scope>NUCLEOTIDE SEQUENCE</scope>
</reference>
<evidence type="ECO:0000256" key="1">
    <source>
        <dbReference type="SAM" id="MobiDB-lite"/>
    </source>
</evidence>
<protein>
    <submittedName>
        <fullName evidence="2">Uncharacterized protein</fullName>
    </submittedName>
</protein>
<dbReference type="Proteomes" id="UP001153269">
    <property type="component" value="Unassembled WGS sequence"/>
</dbReference>
<dbReference type="AlphaFoldDB" id="A0A9N7U166"/>
<organism evidence="2 3">
    <name type="scientific">Pleuronectes platessa</name>
    <name type="common">European plaice</name>
    <dbReference type="NCBI Taxonomy" id="8262"/>
    <lineage>
        <taxon>Eukaryota</taxon>
        <taxon>Metazoa</taxon>
        <taxon>Chordata</taxon>
        <taxon>Craniata</taxon>
        <taxon>Vertebrata</taxon>
        <taxon>Euteleostomi</taxon>
        <taxon>Actinopterygii</taxon>
        <taxon>Neopterygii</taxon>
        <taxon>Teleostei</taxon>
        <taxon>Neoteleostei</taxon>
        <taxon>Acanthomorphata</taxon>
        <taxon>Carangaria</taxon>
        <taxon>Pleuronectiformes</taxon>
        <taxon>Pleuronectoidei</taxon>
        <taxon>Pleuronectidae</taxon>
        <taxon>Pleuronectes</taxon>
    </lineage>
</organism>
<gene>
    <name evidence="2" type="ORF">PLEPLA_LOCUS10867</name>
</gene>
<feature type="compositionally biased region" description="Polar residues" evidence="1">
    <location>
        <begin position="49"/>
        <end position="60"/>
    </location>
</feature>